<dbReference type="GO" id="GO:0005814">
    <property type="term" value="C:centriole"/>
    <property type="evidence" value="ECO:0007669"/>
    <property type="project" value="UniProtKB-SubCell"/>
</dbReference>
<evidence type="ECO:0000256" key="5">
    <source>
        <dbReference type="SAM" id="Coils"/>
    </source>
</evidence>
<dbReference type="Gene3D" id="1.20.5.340">
    <property type="match status" value="1"/>
</dbReference>
<dbReference type="InParanoid" id="H2Z635"/>
<organism evidence="7 8">
    <name type="scientific">Ciona savignyi</name>
    <name type="common">Pacific transparent sea squirt</name>
    <dbReference type="NCBI Taxonomy" id="51511"/>
    <lineage>
        <taxon>Eukaryota</taxon>
        <taxon>Metazoa</taxon>
        <taxon>Chordata</taxon>
        <taxon>Tunicata</taxon>
        <taxon>Ascidiacea</taxon>
        <taxon>Phlebobranchia</taxon>
        <taxon>Cionidae</taxon>
        <taxon>Ciona</taxon>
    </lineage>
</organism>
<evidence type="ECO:0000256" key="1">
    <source>
        <dbReference type="ARBA" id="ARBA00004114"/>
    </source>
</evidence>
<feature type="coiled-coil region" evidence="5">
    <location>
        <begin position="909"/>
        <end position="1034"/>
    </location>
</feature>
<evidence type="ECO:0008006" key="9">
    <source>
        <dbReference type="Google" id="ProtNLM"/>
    </source>
</evidence>
<feature type="coiled-coil region" evidence="5">
    <location>
        <begin position="776"/>
        <end position="873"/>
    </location>
</feature>
<dbReference type="PANTHER" id="PTHR20544">
    <property type="entry name" value="CENTROSOMAL PROTEIN CEP135"/>
    <property type="match status" value="1"/>
</dbReference>
<accession>H2Z635</accession>
<comment type="similarity">
    <text evidence="4">Belongs to the CEP135/TSGA10 family.</text>
</comment>
<feature type="coiled-coil region" evidence="5">
    <location>
        <begin position="203"/>
        <end position="339"/>
    </location>
</feature>
<sequence>MSSLTEKKFVTLRKRLDQLGYRQALGIESLPLVERLFSDLLHTTDSLKKTKLGHSKHVSSNNDTTQLIEDSIEPYRVDNARLVQENNSIHLELVKTKEELEATSKSLKASIRQLEHENADLRFLNSQFIQKVKVVERESASKTDAIQKLQEKNLQAVIQTPGGRKRTIPFRRQRMQIDSTLPPPSTNAYISTQPDDPYIADLIQVADTKIAQLGDEVKKLEQSEEINVNKIKNLRKQVEGRDREIDRLNRSLEGGRPQDVISLEAKNRSNERLISHLNLQVDYLQQSNQELEDRIKDLEDGKSLAVADSQRLSREVDRLHAELRDIDRLAQQLEQDKQDAVVAADREIHEAQLELRQSQRYGEGAESKLHDANVMRDRMMSENEKLHDELEESKRDIQRLNELLDKIQADKRLLSDKVTLLSSKEKSLILELEQFRVSPSRARRRDRSPSKLDSFVRTLEQERDHYRDECEALQAICFHLERHLCCNYFHACLFNLFPNSSGGEVSGDAYQALLRERDELQSMLSKFERHMAEIQSNVKVVTQERDKTNLLYEQSNEELQRLRHEFVRSPKSPKASLTAQAILRRVENDRDTAVADLRRMTTERDSLRERLKIQQEQSISERSRLEQRAEDLEAKARALGQERIDLQSRIDSLKDVNLSQEDDIKALRLKMQQTEEDYTVVRAELDDVKALKSQISSSLDVAQRNLSRKSSDLALSEDRVRTLENRISELLDAAAKQSEEAATLRATTTSLDREKDALQAALDERTERAAALDEHLSRRERDMSDLRVAISDLEAKLDRAGDDLASSEREVRSLRRQLDATQTDLAEASRAKETALRENRRMQDDLSTLTRENQDINMELDDVMRDRDDLKNKVQDHVGRISSLESSVSSKDRELHDVLDQYRKVTSERDSAESRYRVTNDESQSLRNELLSADSERKRLCEKISSLEREISDHMHAQQSYEVQISSLSSTVANLEADVDRLRAERSSSQIDLASVRELNAKLDSSKESLARQLAAKNVEYEQLHSSYEDLSREVEILHKHLESERLGNKNLEELVGNAREKEFQAQLDSQEQKSEGQLLRDKLALNESKLQSMGREVASLRDRASQLDAELEVAKRHLTNERYERERAVQELRRHGPPFAGTFPSGAAPLPRVPTPIGKSLPGF</sequence>
<dbReference type="Gene3D" id="1.10.287.1490">
    <property type="match status" value="1"/>
</dbReference>
<name>H2Z635_CIOSA</name>
<feature type="coiled-coil region" evidence="5">
    <location>
        <begin position="376"/>
        <end position="417"/>
    </location>
</feature>
<reference evidence="7" key="3">
    <citation type="submission" date="2025-09" db="UniProtKB">
        <authorList>
            <consortium name="Ensembl"/>
        </authorList>
    </citation>
    <scope>IDENTIFICATION</scope>
</reference>
<proteinExistence type="inferred from homology"/>
<keyword evidence="5" id="KW-0175">Coiled coil</keyword>
<comment type="subcellular location">
    <subcellularLocation>
        <location evidence="1">Cytoplasm</location>
        <location evidence="1">Cytoskeleton</location>
        <location evidence="1">Microtubule organizing center</location>
        <location evidence="1">Centrosome</location>
        <location evidence="1">Centriole</location>
    </subcellularLocation>
</comment>
<evidence type="ECO:0000256" key="2">
    <source>
        <dbReference type="ARBA" id="ARBA00022490"/>
    </source>
</evidence>
<keyword evidence="2" id="KW-0963">Cytoplasm</keyword>
<dbReference type="AlphaFoldDB" id="H2Z635"/>
<evidence type="ECO:0000256" key="4">
    <source>
        <dbReference type="ARBA" id="ARBA00038123"/>
    </source>
</evidence>
<protein>
    <recommendedName>
        <fullName evidence="9">Centrosomal protein of 135 kDa</fullName>
    </recommendedName>
</protein>
<dbReference type="OMA" id="QGRENTM"/>
<keyword evidence="8" id="KW-1185">Reference proteome</keyword>
<dbReference type="GeneTree" id="ENSGT00940000165649"/>
<evidence type="ECO:0000313" key="8">
    <source>
        <dbReference type="Proteomes" id="UP000007875"/>
    </source>
</evidence>
<feature type="coiled-coil region" evidence="5">
    <location>
        <begin position="97"/>
        <end position="152"/>
    </location>
</feature>
<dbReference type="CDD" id="cd22292">
    <property type="entry name" value="cc_Cep135_MBD"/>
    <property type="match status" value="1"/>
</dbReference>
<dbReference type="Proteomes" id="UP000007875">
    <property type="component" value="Unassembled WGS sequence"/>
</dbReference>
<evidence type="ECO:0000256" key="3">
    <source>
        <dbReference type="ARBA" id="ARBA00023212"/>
    </source>
</evidence>
<feature type="coiled-coil region" evidence="5">
    <location>
        <begin position="1091"/>
        <end position="1118"/>
    </location>
</feature>
<dbReference type="FunCoup" id="H2Z635">
    <property type="interactions" value="83"/>
</dbReference>
<keyword evidence="3" id="KW-0206">Cytoskeleton</keyword>
<dbReference type="eggNOG" id="ENOG502QT27">
    <property type="taxonomic scope" value="Eukaryota"/>
</dbReference>
<evidence type="ECO:0000256" key="6">
    <source>
        <dbReference type="SAM" id="MobiDB-lite"/>
    </source>
</evidence>
<feature type="region of interest" description="Disordered" evidence="6">
    <location>
        <begin position="1136"/>
        <end position="1165"/>
    </location>
</feature>
<dbReference type="STRING" id="51511.ENSCSAVP00000013047"/>
<dbReference type="SUPFAM" id="SSF57997">
    <property type="entry name" value="Tropomyosin"/>
    <property type="match status" value="1"/>
</dbReference>
<dbReference type="PANTHER" id="PTHR20544:SF0">
    <property type="entry name" value="NUCLEOPROTEIN TPR_MLP1 DOMAIN-CONTAINING PROTEIN"/>
    <property type="match status" value="1"/>
</dbReference>
<reference evidence="7" key="2">
    <citation type="submission" date="2025-08" db="UniProtKB">
        <authorList>
            <consortium name="Ensembl"/>
        </authorList>
    </citation>
    <scope>IDENTIFICATION</scope>
</reference>
<dbReference type="Ensembl" id="ENSCSAVT00000013196.1">
    <property type="protein sequence ID" value="ENSCSAVP00000013047.1"/>
    <property type="gene ID" value="ENSCSAVG00000007669.1"/>
</dbReference>
<evidence type="ECO:0000313" key="7">
    <source>
        <dbReference type="Ensembl" id="ENSCSAVP00000013047.1"/>
    </source>
</evidence>
<dbReference type="InterPro" id="IPR051877">
    <property type="entry name" value="Centriole_BasalBody_StrucProt"/>
</dbReference>
<reference evidence="8" key="1">
    <citation type="submission" date="2003-08" db="EMBL/GenBank/DDBJ databases">
        <authorList>
            <person name="Birren B."/>
            <person name="Nusbaum C."/>
            <person name="Abebe A."/>
            <person name="Abouelleil A."/>
            <person name="Adekoya E."/>
            <person name="Ait-zahra M."/>
            <person name="Allen N."/>
            <person name="Allen T."/>
            <person name="An P."/>
            <person name="Anderson M."/>
            <person name="Anderson S."/>
            <person name="Arachchi H."/>
            <person name="Armbruster J."/>
            <person name="Bachantsang P."/>
            <person name="Baldwin J."/>
            <person name="Barry A."/>
            <person name="Bayul T."/>
            <person name="Blitshsteyn B."/>
            <person name="Bloom T."/>
            <person name="Blye J."/>
            <person name="Boguslavskiy L."/>
            <person name="Borowsky M."/>
            <person name="Boukhgalter B."/>
            <person name="Brunache A."/>
            <person name="Butler J."/>
            <person name="Calixte N."/>
            <person name="Calvo S."/>
            <person name="Camarata J."/>
            <person name="Campo K."/>
            <person name="Chang J."/>
            <person name="Cheshatsang Y."/>
            <person name="Citroen M."/>
            <person name="Collymore A."/>
            <person name="Considine T."/>
            <person name="Cook A."/>
            <person name="Cooke P."/>
            <person name="Corum B."/>
            <person name="Cuomo C."/>
            <person name="David R."/>
            <person name="Dawoe T."/>
            <person name="Degray S."/>
            <person name="Dodge S."/>
            <person name="Dooley K."/>
            <person name="Dorje P."/>
            <person name="Dorjee K."/>
            <person name="Dorris L."/>
            <person name="Duffey N."/>
            <person name="Dupes A."/>
            <person name="Elkins T."/>
            <person name="Engels R."/>
            <person name="Erickson J."/>
            <person name="Farina A."/>
            <person name="Faro S."/>
            <person name="Ferreira P."/>
            <person name="Fischer H."/>
            <person name="Fitzgerald M."/>
            <person name="Foley K."/>
            <person name="Gage D."/>
            <person name="Galagan J."/>
            <person name="Gearin G."/>
            <person name="Gnerre S."/>
            <person name="Gnirke A."/>
            <person name="Goyette A."/>
            <person name="Graham J."/>
            <person name="Grandbois E."/>
            <person name="Gyaltsen K."/>
            <person name="Hafez N."/>
            <person name="Hagopian D."/>
            <person name="Hagos B."/>
            <person name="Hall J."/>
            <person name="Hatcher B."/>
            <person name="Heller A."/>
            <person name="Higgins H."/>
            <person name="Honan T."/>
            <person name="Horn A."/>
            <person name="Houde N."/>
            <person name="Hughes L."/>
            <person name="Hulme W."/>
            <person name="Husby E."/>
            <person name="Iliev I."/>
            <person name="Jaffe D."/>
            <person name="Jones C."/>
            <person name="Kamal M."/>
            <person name="Kamat A."/>
            <person name="Kamvysselis M."/>
            <person name="Karlsson E."/>
            <person name="Kells C."/>
            <person name="Kieu A."/>
            <person name="Kisner P."/>
            <person name="Kodira C."/>
            <person name="Kulbokas E."/>
            <person name="Labutti K."/>
            <person name="Lama D."/>
            <person name="Landers T."/>
            <person name="Leger J."/>
            <person name="Levine S."/>
            <person name="Lewis D."/>
            <person name="Lewis T."/>
            <person name="Lindblad-toh K."/>
            <person name="Liu X."/>
            <person name="Lokyitsang T."/>
            <person name="Lokyitsang Y."/>
            <person name="Lucien O."/>
            <person name="Lui A."/>
            <person name="Ma L.J."/>
            <person name="Mabbitt R."/>
            <person name="Macdonald J."/>
            <person name="Maclean C."/>
            <person name="Major J."/>
            <person name="Manning J."/>
            <person name="Marabella R."/>
            <person name="Maru K."/>
            <person name="Matthews C."/>
            <person name="Mauceli E."/>
            <person name="Mccarthy M."/>
            <person name="Mcdonough S."/>
            <person name="Mcghee T."/>
            <person name="Meldrim J."/>
            <person name="Meneus L."/>
            <person name="Mesirov J."/>
            <person name="Mihalev A."/>
            <person name="Mihova T."/>
            <person name="Mikkelsen T."/>
            <person name="Mlenga V."/>
            <person name="Moru K."/>
            <person name="Mozes J."/>
            <person name="Mulrain L."/>
            <person name="Munson G."/>
            <person name="Naylor J."/>
            <person name="Newes C."/>
            <person name="Nguyen C."/>
            <person name="Nguyen N."/>
            <person name="Nguyen T."/>
            <person name="Nicol R."/>
            <person name="Nielsen C."/>
            <person name="Nizzari M."/>
            <person name="Norbu C."/>
            <person name="Norbu N."/>
            <person name="O'donnell P."/>
            <person name="Okoawo O."/>
            <person name="O'leary S."/>
            <person name="Omotosho B."/>
            <person name="O'neill K."/>
            <person name="Osman S."/>
            <person name="Parker S."/>
            <person name="Perrin D."/>
            <person name="Phunkhang P."/>
            <person name="Piqani B."/>
            <person name="Purcell S."/>
            <person name="Rachupka T."/>
            <person name="Ramasamy U."/>
            <person name="Rameau R."/>
            <person name="Ray V."/>
            <person name="Raymond C."/>
            <person name="Retta R."/>
            <person name="Richardson S."/>
            <person name="Rise C."/>
            <person name="Rodriguez J."/>
            <person name="Rogers J."/>
            <person name="Rogov P."/>
            <person name="Rutman M."/>
            <person name="Schupbach R."/>
            <person name="Seaman C."/>
            <person name="Settipalli S."/>
            <person name="Sharpe T."/>
            <person name="Sheridan J."/>
            <person name="Sherpa N."/>
            <person name="Shi J."/>
            <person name="Smirnov S."/>
            <person name="Smith C."/>
            <person name="Sougnez C."/>
            <person name="Spencer B."/>
            <person name="Stalker J."/>
            <person name="Stange-thomann N."/>
            <person name="Stavropoulos S."/>
            <person name="Stetson K."/>
            <person name="Stone C."/>
            <person name="Stone S."/>
            <person name="Stubbs M."/>
            <person name="Talamas J."/>
            <person name="Tchuinga P."/>
            <person name="Tenzing P."/>
            <person name="Tesfaye S."/>
            <person name="Theodore J."/>
            <person name="Thoulutsang Y."/>
            <person name="Topham K."/>
            <person name="Towey S."/>
            <person name="Tsamla T."/>
            <person name="Tsomo N."/>
            <person name="Vallee D."/>
            <person name="Vassiliev H."/>
            <person name="Venkataraman V."/>
            <person name="Vinson J."/>
            <person name="Vo A."/>
            <person name="Wade C."/>
            <person name="Wang S."/>
            <person name="Wangchuk T."/>
            <person name="Wangdi T."/>
            <person name="Whittaker C."/>
            <person name="Wilkinson J."/>
            <person name="Wu Y."/>
            <person name="Wyman D."/>
            <person name="Yadav S."/>
            <person name="Yang S."/>
            <person name="Yang X."/>
            <person name="Yeager S."/>
            <person name="Yee E."/>
            <person name="Young G."/>
            <person name="Zainoun J."/>
            <person name="Zembeck L."/>
            <person name="Zimmer A."/>
            <person name="Zody M."/>
            <person name="Lander E."/>
        </authorList>
    </citation>
    <scope>NUCLEOTIDE SEQUENCE [LARGE SCALE GENOMIC DNA]</scope>
</reference>
<feature type="coiled-coil region" evidence="5">
    <location>
        <begin position="510"/>
        <end position="740"/>
    </location>
</feature>